<reference evidence="2" key="1">
    <citation type="submission" date="2022-11" db="UniProtKB">
        <authorList>
            <consortium name="WormBaseParasite"/>
        </authorList>
    </citation>
    <scope>IDENTIFICATION</scope>
</reference>
<evidence type="ECO:0000313" key="1">
    <source>
        <dbReference type="Proteomes" id="UP000887540"/>
    </source>
</evidence>
<accession>A0A914DG71</accession>
<dbReference type="Proteomes" id="UP000887540">
    <property type="component" value="Unplaced"/>
</dbReference>
<dbReference type="AlphaFoldDB" id="A0A914DG71"/>
<organism evidence="1 2">
    <name type="scientific">Acrobeloides nanus</name>
    <dbReference type="NCBI Taxonomy" id="290746"/>
    <lineage>
        <taxon>Eukaryota</taxon>
        <taxon>Metazoa</taxon>
        <taxon>Ecdysozoa</taxon>
        <taxon>Nematoda</taxon>
        <taxon>Chromadorea</taxon>
        <taxon>Rhabditida</taxon>
        <taxon>Tylenchina</taxon>
        <taxon>Cephalobomorpha</taxon>
        <taxon>Cephaloboidea</taxon>
        <taxon>Cephalobidae</taxon>
        <taxon>Acrobeloides</taxon>
    </lineage>
</organism>
<keyword evidence="1" id="KW-1185">Reference proteome</keyword>
<protein>
    <submittedName>
        <fullName evidence="2">Uncharacterized protein</fullName>
    </submittedName>
</protein>
<sequence length="211" mass="21967">MTTSKFLIIRKTNSSSFGLYKDVDVQLKHQLASCFRPDRCSTEMFFLIALVVLLPMVVFSNTPDQCTLSNSVSTFTGRVTFTGYYFNSNTSATLSVKVTNSGQTIAITGSVPSVGTLNITGPVYGYDASSSGGTLALFIGGLQGSSIGSTTISGTSQGTVTGVSLITGSTTSAKALNINGISYLSSNGFHEEVVIAGTLSSALKYSCSYTG</sequence>
<proteinExistence type="predicted"/>
<name>A0A914DG71_9BILA</name>
<dbReference type="WBParaSite" id="ACRNAN_scaffold2428.g27782.t1">
    <property type="protein sequence ID" value="ACRNAN_scaffold2428.g27782.t1"/>
    <property type="gene ID" value="ACRNAN_scaffold2428.g27782"/>
</dbReference>
<evidence type="ECO:0000313" key="2">
    <source>
        <dbReference type="WBParaSite" id="ACRNAN_scaffold2428.g27782.t1"/>
    </source>
</evidence>